<feature type="compositionally biased region" description="Low complexity" evidence="1">
    <location>
        <begin position="93"/>
        <end position="104"/>
    </location>
</feature>
<comment type="caution">
    <text evidence="2">The sequence shown here is derived from an EMBL/GenBank/DDBJ whole genome shotgun (WGS) entry which is preliminary data.</text>
</comment>
<dbReference type="Proteomes" id="UP001142489">
    <property type="component" value="Unassembled WGS sequence"/>
</dbReference>
<accession>A0A9Q0X891</accession>
<reference evidence="2" key="1">
    <citation type="journal article" date="2023" name="DNA Res.">
        <title>Chromosome-level genome assembly of Phrynocephalus forsythii using third-generation DNA sequencing and Hi-C analysis.</title>
        <authorList>
            <person name="Qi Y."/>
            <person name="Zhao W."/>
            <person name="Zhao Y."/>
            <person name="Niu C."/>
            <person name="Cao S."/>
            <person name="Zhang Y."/>
        </authorList>
    </citation>
    <scope>NUCLEOTIDE SEQUENCE</scope>
    <source>
        <tissue evidence="2">Muscle</tissue>
    </source>
</reference>
<dbReference type="AlphaFoldDB" id="A0A9Q0X891"/>
<name>A0A9Q0X891_9SAUR</name>
<gene>
    <name evidence="2" type="ORF">JRQ81_010307</name>
</gene>
<organism evidence="2 3">
    <name type="scientific">Phrynocephalus forsythii</name>
    <dbReference type="NCBI Taxonomy" id="171643"/>
    <lineage>
        <taxon>Eukaryota</taxon>
        <taxon>Metazoa</taxon>
        <taxon>Chordata</taxon>
        <taxon>Craniata</taxon>
        <taxon>Vertebrata</taxon>
        <taxon>Euteleostomi</taxon>
        <taxon>Lepidosauria</taxon>
        <taxon>Squamata</taxon>
        <taxon>Bifurcata</taxon>
        <taxon>Unidentata</taxon>
        <taxon>Episquamata</taxon>
        <taxon>Toxicofera</taxon>
        <taxon>Iguania</taxon>
        <taxon>Acrodonta</taxon>
        <taxon>Agamidae</taxon>
        <taxon>Agaminae</taxon>
        <taxon>Phrynocephalus</taxon>
    </lineage>
</organism>
<feature type="compositionally biased region" description="Basic and acidic residues" evidence="1">
    <location>
        <begin position="14"/>
        <end position="27"/>
    </location>
</feature>
<dbReference type="EMBL" id="JAPFRF010000021">
    <property type="protein sequence ID" value="KAJ7305941.1"/>
    <property type="molecule type" value="Genomic_DNA"/>
</dbReference>
<evidence type="ECO:0000313" key="3">
    <source>
        <dbReference type="Proteomes" id="UP001142489"/>
    </source>
</evidence>
<evidence type="ECO:0000313" key="2">
    <source>
        <dbReference type="EMBL" id="KAJ7305941.1"/>
    </source>
</evidence>
<feature type="compositionally biased region" description="Pro residues" evidence="1">
    <location>
        <begin position="45"/>
        <end position="56"/>
    </location>
</feature>
<sequence length="127" mass="13018">MLPWGPGGKSSRARNRDPVAERIHRLEAPPGWAPGARLRAACAPPDTPPDPLPPSLPEAGLLARRGGAPAQAGGGAAAGQGESQAGKREAAREAPPAIRAAPGERLLDRLPDAMLAFQRSTGCELSP</sequence>
<feature type="region of interest" description="Disordered" evidence="1">
    <location>
        <begin position="1"/>
        <end position="105"/>
    </location>
</feature>
<feature type="compositionally biased region" description="Low complexity" evidence="1">
    <location>
        <begin position="57"/>
        <end position="71"/>
    </location>
</feature>
<keyword evidence="3" id="KW-1185">Reference proteome</keyword>
<proteinExistence type="predicted"/>
<protein>
    <submittedName>
        <fullName evidence="2">Uncharacterized protein</fullName>
    </submittedName>
</protein>
<evidence type="ECO:0000256" key="1">
    <source>
        <dbReference type="SAM" id="MobiDB-lite"/>
    </source>
</evidence>